<proteinExistence type="predicted"/>
<protein>
    <submittedName>
        <fullName evidence="2">Transmembrane protein</fullName>
    </submittedName>
</protein>
<keyword evidence="3" id="KW-1185">Reference proteome</keyword>
<dbReference type="OrthoDB" id="332562at2759"/>
<dbReference type="VEuPathDB" id="ToxoDB:CSUI_000995"/>
<dbReference type="EMBL" id="MIGC01000392">
    <property type="protein sequence ID" value="PHJ25143.1"/>
    <property type="molecule type" value="Genomic_DNA"/>
</dbReference>
<dbReference type="Proteomes" id="UP000221165">
    <property type="component" value="Unassembled WGS sequence"/>
</dbReference>
<comment type="caution">
    <text evidence="2">The sequence shown here is derived from an EMBL/GenBank/DDBJ whole genome shotgun (WGS) entry which is preliminary data.</text>
</comment>
<evidence type="ECO:0000256" key="1">
    <source>
        <dbReference type="SAM" id="Phobius"/>
    </source>
</evidence>
<accession>A0A2C6LEG3</accession>
<feature type="transmembrane region" description="Helical" evidence="1">
    <location>
        <begin position="27"/>
        <end position="48"/>
    </location>
</feature>
<keyword evidence="1" id="KW-1133">Transmembrane helix</keyword>
<name>A0A2C6LEG3_9APIC</name>
<keyword evidence="1 2" id="KW-0812">Transmembrane</keyword>
<dbReference type="RefSeq" id="XP_067926815.1">
    <property type="nucleotide sequence ID" value="XM_068061201.1"/>
</dbReference>
<organism evidence="2 3">
    <name type="scientific">Cystoisospora suis</name>
    <dbReference type="NCBI Taxonomy" id="483139"/>
    <lineage>
        <taxon>Eukaryota</taxon>
        <taxon>Sar</taxon>
        <taxon>Alveolata</taxon>
        <taxon>Apicomplexa</taxon>
        <taxon>Conoidasida</taxon>
        <taxon>Coccidia</taxon>
        <taxon>Eucoccidiorida</taxon>
        <taxon>Eimeriorina</taxon>
        <taxon>Sarcocystidae</taxon>
        <taxon>Cystoisospora</taxon>
    </lineage>
</organism>
<sequence>MSVSEICQRTIHFRVPVAPSGKERVTYALLGLLNCVFFGLGMIIIGFLENDTNNMMIGVLQLLLPVVGWIWAVVWGILIMLKAVFRETLSGVGSIV</sequence>
<feature type="transmembrane region" description="Helical" evidence="1">
    <location>
        <begin position="60"/>
        <end position="81"/>
    </location>
</feature>
<dbReference type="AlphaFoldDB" id="A0A2C6LEG3"/>
<reference evidence="2 3" key="1">
    <citation type="journal article" date="2017" name="Int. J. Parasitol.">
        <title>The genome of the protozoan parasite Cystoisospora suis and a reverse vaccinology approach to identify vaccine candidates.</title>
        <authorList>
            <person name="Palmieri N."/>
            <person name="Shrestha A."/>
            <person name="Ruttkowski B."/>
            <person name="Beck T."/>
            <person name="Vogl C."/>
            <person name="Tomley F."/>
            <person name="Blake D.P."/>
            <person name="Joachim A."/>
        </authorList>
    </citation>
    <scope>NUCLEOTIDE SEQUENCE [LARGE SCALE GENOMIC DNA]</scope>
    <source>
        <strain evidence="2 3">Wien I</strain>
    </source>
</reference>
<gene>
    <name evidence="2" type="ORF">CSUI_000995</name>
</gene>
<dbReference type="GeneID" id="94424412"/>
<evidence type="ECO:0000313" key="2">
    <source>
        <dbReference type="EMBL" id="PHJ25143.1"/>
    </source>
</evidence>
<evidence type="ECO:0000313" key="3">
    <source>
        <dbReference type="Proteomes" id="UP000221165"/>
    </source>
</evidence>
<keyword evidence="1" id="KW-0472">Membrane</keyword>